<reference evidence="2 3" key="1">
    <citation type="submission" date="2019-03" db="EMBL/GenBank/DDBJ databases">
        <title>This is whole genome sequence of Paenibacillus sp MS74 strain.</title>
        <authorList>
            <person name="Trinh H.N."/>
        </authorList>
    </citation>
    <scope>NUCLEOTIDE SEQUENCE [LARGE SCALE GENOMIC DNA]</scope>
    <source>
        <strain evidence="2 3">MS74</strain>
    </source>
</reference>
<dbReference type="Gene3D" id="3.40.190.10">
    <property type="entry name" value="Periplasmic binding protein-like II"/>
    <property type="match status" value="2"/>
</dbReference>
<feature type="signal peptide" evidence="1">
    <location>
        <begin position="1"/>
        <end position="28"/>
    </location>
</feature>
<dbReference type="OrthoDB" id="2491264at2"/>
<dbReference type="InterPro" id="IPR050490">
    <property type="entry name" value="Bact_solute-bd_prot1"/>
</dbReference>
<name>A0A4R5KSF1_9BACL</name>
<dbReference type="RefSeq" id="WP_133227025.1">
    <property type="nucleotide sequence ID" value="NZ_SMRT01000003.1"/>
</dbReference>
<evidence type="ECO:0000313" key="3">
    <source>
        <dbReference type="Proteomes" id="UP000295636"/>
    </source>
</evidence>
<keyword evidence="3" id="KW-1185">Reference proteome</keyword>
<gene>
    <name evidence="2" type="ORF">E1757_09265</name>
</gene>
<accession>A0A4R5KSF1</accession>
<organism evidence="2 3">
    <name type="scientific">Paenibacillus piri</name>
    <dbReference type="NCBI Taxonomy" id="2547395"/>
    <lineage>
        <taxon>Bacteria</taxon>
        <taxon>Bacillati</taxon>
        <taxon>Bacillota</taxon>
        <taxon>Bacilli</taxon>
        <taxon>Bacillales</taxon>
        <taxon>Paenibacillaceae</taxon>
        <taxon>Paenibacillus</taxon>
    </lineage>
</organism>
<evidence type="ECO:0000313" key="2">
    <source>
        <dbReference type="EMBL" id="TDF98711.1"/>
    </source>
</evidence>
<evidence type="ECO:0000256" key="1">
    <source>
        <dbReference type="SAM" id="SignalP"/>
    </source>
</evidence>
<evidence type="ECO:0008006" key="4">
    <source>
        <dbReference type="Google" id="ProtNLM"/>
    </source>
</evidence>
<dbReference type="PANTHER" id="PTHR43649">
    <property type="entry name" value="ARABINOSE-BINDING PROTEIN-RELATED"/>
    <property type="match status" value="1"/>
</dbReference>
<proteinExistence type="predicted"/>
<dbReference type="AlphaFoldDB" id="A0A4R5KSF1"/>
<sequence>MLSYQNKSSKSKCMGLTLLMLSSLVLPACTNGGDGGAAKPAADPPAAADTGKTAEAPAAKQKIAFSYTMENKFVKWLQDLNWYKVFLDKANADIKLIEGGAGAQYYKNIDLKIASGDFPDAGIVNVAQAEVYGTQGAFLDLKPLIEKHAPNIKKYIESNPDYKAMITASDGKIYGLTQEYPKISGVTFYREDMFKKAGITKEPRTIEELTDAFRKLKAAYADNKNFYPFNGREGFVKFQQVFGAHDRIENGKVQGIYTVGTGTDIHAPGFKKMVEWYKQLYDEKLIDPEWVAGAANEESWQTKMLVGNGAVSDDFFTRPSWFMLNGGPKNDPNYSMKVLPYPMGIDGKQVKRSTNARYPDSRFIAINAKAEKKAPDIIKLLDFVFSAEGQTIMQYGVEGQTFKTVNGKREFLVKFSEEVPKPLGTPNWLFLQDRLTFPAPVNNEAFYEFNDDLTKSYAADYFSKYAETYPTLKYSTDQQKERSDLVAKINEAVTANLVKFVSGKRPLGELDAFIAEMDKLGYKKVVDIDQAAYDAMNKK</sequence>
<dbReference type="PANTHER" id="PTHR43649:SF12">
    <property type="entry name" value="DIACETYLCHITOBIOSE BINDING PROTEIN DASA"/>
    <property type="match status" value="1"/>
</dbReference>
<comment type="caution">
    <text evidence="2">The sequence shown here is derived from an EMBL/GenBank/DDBJ whole genome shotgun (WGS) entry which is preliminary data.</text>
</comment>
<dbReference type="EMBL" id="SMRT01000003">
    <property type="protein sequence ID" value="TDF98711.1"/>
    <property type="molecule type" value="Genomic_DNA"/>
</dbReference>
<dbReference type="Proteomes" id="UP000295636">
    <property type="component" value="Unassembled WGS sequence"/>
</dbReference>
<protein>
    <recommendedName>
        <fullName evidence="4">Extracellular solute-binding protein</fullName>
    </recommendedName>
</protein>
<keyword evidence="1" id="KW-0732">Signal</keyword>
<feature type="chain" id="PRO_5039532882" description="Extracellular solute-binding protein" evidence="1">
    <location>
        <begin position="29"/>
        <end position="539"/>
    </location>
</feature>
<dbReference type="SUPFAM" id="SSF53850">
    <property type="entry name" value="Periplasmic binding protein-like II"/>
    <property type="match status" value="1"/>
</dbReference>